<dbReference type="InterPro" id="IPR036873">
    <property type="entry name" value="Rhodanese-like_dom_sf"/>
</dbReference>
<dbReference type="SUPFAM" id="SSF52821">
    <property type="entry name" value="Rhodanese/Cell cycle control phosphatase"/>
    <property type="match status" value="2"/>
</dbReference>
<dbReference type="RefSeq" id="WP_148987073.1">
    <property type="nucleotide sequence ID" value="NZ_VTEV01000002.1"/>
</dbReference>
<dbReference type="InterPro" id="IPR001279">
    <property type="entry name" value="Metallo-B-lactamas"/>
</dbReference>
<evidence type="ECO:0000313" key="3">
    <source>
        <dbReference type="EMBL" id="TYS69493.1"/>
    </source>
</evidence>
<comment type="caution">
    <text evidence="3">The sequence shown here is derived from an EMBL/GenBank/DDBJ whole genome shotgun (WGS) entry which is preliminary data.</text>
</comment>
<keyword evidence="1" id="KW-0479">Metal-binding</keyword>
<dbReference type="PROSITE" id="PS50206">
    <property type="entry name" value="RHODANESE_3"/>
    <property type="match status" value="2"/>
</dbReference>
<evidence type="ECO:0000256" key="1">
    <source>
        <dbReference type="ARBA" id="ARBA00022723"/>
    </source>
</evidence>
<dbReference type="GO" id="GO:0046872">
    <property type="term" value="F:metal ion binding"/>
    <property type="evidence" value="ECO:0007669"/>
    <property type="project" value="UniProtKB-KW"/>
</dbReference>
<proteinExistence type="predicted"/>
<dbReference type="STRING" id="79883.GCA_001636495_00668"/>
<dbReference type="InterPro" id="IPR044528">
    <property type="entry name" value="POD-like_MBL-fold"/>
</dbReference>
<evidence type="ECO:0000313" key="4">
    <source>
        <dbReference type="Proteomes" id="UP000322524"/>
    </source>
</evidence>
<dbReference type="PANTHER" id="PTHR43084">
    <property type="entry name" value="PERSULFIDE DIOXYGENASE ETHE1"/>
    <property type="match status" value="1"/>
</dbReference>
<evidence type="ECO:0000259" key="2">
    <source>
        <dbReference type="PROSITE" id="PS50206"/>
    </source>
</evidence>
<dbReference type="PANTHER" id="PTHR43084:SF1">
    <property type="entry name" value="PERSULFIDE DIOXYGENASE ETHE1, MITOCHONDRIAL"/>
    <property type="match status" value="1"/>
</dbReference>
<dbReference type="CDD" id="cd07724">
    <property type="entry name" value="POD-like_MBL-fold"/>
    <property type="match status" value="1"/>
</dbReference>
<dbReference type="FunFam" id="3.40.250.10:FF:000049">
    <property type="entry name" value="Phage shock protein E"/>
    <property type="match status" value="1"/>
</dbReference>
<name>A0A5D4T1L6_9BACI</name>
<sequence>MLLKYFYDEGLAQASYMVGCQASKEAFIIDPARDILPYIEAATKEGLRIVGALETHIHADFVAGSRELAKRLGAKMYLSNEGDKDWKYENIESLPHQLVRDGDQIVLGNIVFQVLHTPGHTPESLSFLVTDGGAKTKHPMGIFTGDFVFVGDVGRPDLLEKSAQKEGTADKGAKDMYASLNKFKELPDYVQVWPGHGAGSACGKSLGAIPSSTVGYEKRVNWAFQHDDFESFASELLEGQPEPPKYFGIMKHVNKVGPNYTLELQRPERLDDINILTKKLKEGAQVIDTREAALFSKAHIEGTINIPFNQAFTNWAGWIIDYEQPLYLLTHPNKLEEIQKALLSIGIDNLHFCMDVDLAIRMTANLESYHDITPKEAKELLAEGAQVIDVRHDSEWKSGHIEGAKHMMLGTLLDRLDEVPEDRPLILQCGSGVRSSIAISLLQAKGVKDVRNMLGGYARWQKDIQ</sequence>
<dbReference type="EMBL" id="VTEV01000002">
    <property type="protein sequence ID" value="TYS69493.1"/>
    <property type="molecule type" value="Genomic_DNA"/>
</dbReference>
<dbReference type="InterPro" id="IPR036866">
    <property type="entry name" value="RibonucZ/Hydroxyglut_hydro"/>
</dbReference>
<dbReference type="InterPro" id="IPR051682">
    <property type="entry name" value="Mito_Persulfide_Diox"/>
</dbReference>
<dbReference type="GO" id="GO:0070813">
    <property type="term" value="P:hydrogen sulfide metabolic process"/>
    <property type="evidence" value="ECO:0007669"/>
    <property type="project" value="TreeGrafter"/>
</dbReference>
<dbReference type="OrthoDB" id="9784009at2"/>
<dbReference type="GO" id="GO:0016787">
    <property type="term" value="F:hydrolase activity"/>
    <property type="evidence" value="ECO:0007669"/>
    <property type="project" value="UniProtKB-KW"/>
</dbReference>
<organism evidence="3 4">
    <name type="scientific">Sutcliffiella horikoshii</name>
    <dbReference type="NCBI Taxonomy" id="79883"/>
    <lineage>
        <taxon>Bacteria</taxon>
        <taxon>Bacillati</taxon>
        <taxon>Bacillota</taxon>
        <taxon>Bacilli</taxon>
        <taxon>Bacillales</taxon>
        <taxon>Bacillaceae</taxon>
        <taxon>Sutcliffiella</taxon>
    </lineage>
</organism>
<dbReference type="Pfam" id="PF00581">
    <property type="entry name" value="Rhodanese"/>
    <property type="match status" value="1"/>
</dbReference>
<dbReference type="Proteomes" id="UP000322524">
    <property type="component" value="Unassembled WGS sequence"/>
</dbReference>
<dbReference type="Pfam" id="PF00753">
    <property type="entry name" value="Lactamase_B"/>
    <property type="match status" value="1"/>
</dbReference>
<dbReference type="AlphaFoldDB" id="A0A5D4T1L6"/>
<dbReference type="SUPFAM" id="SSF56281">
    <property type="entry name" value="Metallo-hydrolase/oxidoreductase"/>
    <property type="match status" value="1"/>
</dbReference>
<feature type="domain" description="Rhodanese" evidence="2">
    <location>
        <begin position="280"/>
        <end position="328"/>
    </location>
</feature>
<dbReference type="FunFam" id="3.60.15.10:FF:000030">
    <property type="entry name" value="Metallo-beta-lactamase family protein"/>
    <property type="match status" value="1"/>
</dbReference>
<reference evidence="3 4" key="1">
    <citation type="submission" date="2019-08" db="EMBL/GenBank/DDBJ databases">
        <title>Bacillus genomes from the desert of Cuatro Cienegas, Coahuila.</title>
        <authorList>
            <person name="Olmedo-Alvarez G."/>
        </authorList>
    </citation>
    <scope>NUCLEOTIDE SEQUENCE [LARGE SCALE GENOMIC DNA]</scope>
    <source>
        <strain evidence="3 4">CH28_1T</strain>
    </source>
</reference>
<accession>A0A5D4T1L6</accession>
<dbReference type="SMART" id="SM00450">
    <property type="entry name" value="RHOD"/>
    <property type="match status" value="1"/>
</dbReference>
<dbReference type="GO" id="GO:0006749">
    <property type="term" value="P:glutathione metabolic process"/>
    <property type="evidence" value="ECO:0007669"/>
    <property type="project" value="InterPro"/>
</dbReference>
<protein>
    <submittedName>
        <fullName evidence="3">MBL fold metallo-hydrolase</fullName>
    </submittedName>
</protein>
<dbReference type="Gene3D" id="3.60.15.10">
    <property type="entry name" value="Ribonuclease Z/Hydroxyacylglutathione hydrolase-like"/>
    <property type="match status" value="1"/>
</dbReference>
<feature type="domain" description="Rhodanese" evidence="2">
    <location>
        <begin position="381"/>
        <end position="465"/>
    </location>
</feature>
<dbReference type="GO" id="GO:0050313">
    <property type="term" value="F:sulfur dioxygenase activity"/>
    <property type="evidence" value="ECO:0007669"/>
    <property type="project" value="InterPro"/>
</dbReference>
<dbReference type="CDD" id="cd00158">
    <property type="entry name" value="RHOD"/>
    <property type="match status" value="1"/>
</dbReference>
<dbReference type="InterPro" id="IPR001763">
    <property type="entry name" value="Rhodanese-like_dom"/>
</dbReference>
<dbReference type="Gene3D" id="3.40.250.10">
    <property type="entry name" value="Rhodanese-like domain"/>
    <property type="match status" value="2"/>
</dbReference>
<gene>
    <name evidence="3" type="ORF">FZC76_04450</name>
</gene>
<keyword evidence="3" id="KW-0378">Hydrolase</keyword>
<dbReference type="SMART" id="SM00849">
    <property type="entry name" value="Lactamase_B"/>
    <property type="match status" value="1"/>
</dbReference>